<gene>
    <name evidence="1" type="ORF">AB5J54_10575</name>
</gene>
<reference evidence="1" key="1">
    <citation type="submission" date="2024-07" db="EMBL/GenBank/DDBJ databases">
        <authorList>
            <person name="Yu S.T."/>
        </authorList>
    </citation>
    <scope>NUCLEOTIDE SEQUENCE</scope>
    <source>
        <strain evidence="1">R44</strain>
    </source>
</reference>
<dbReference type="AlphaFoldDB" id="A0AB39SU63"/>
<accession>A0AB39SU63</accession>
<protein>
    <submittedName>
        <fullName evidence="1">Uncharacterized protein</fullName>
    </submittedName>
</protein>
<evidence type="ECO:0000313" key="1">
    <source>
        <dbReference type="EMBL" id="XDQ70936.1"/>
    </source>
</evidence>
<dbReference type="RefSeq" id="WP_369143661.1">
    <property type="nucleotide sequence ID" value="NZ_CP163444.1"/>
</dbReference>
<dbReference type="EMBL" id="CP163444">
    <property type="protein sequence ID" value="XDQ70936.1"/>
    <property type="molecule type" value="Genomic_DNA"/>
</dbReference>
<proteinExistence type="predicted"/>
<organism evidence="1">
    <name type="scientific">Streptomyces sp. R44</name>
    <dbReference type="NCBI Taxonomy" id="3238633"/>
    <lineage>
        <taxon>Bacteria</taxon>
        <taxon>Bacillati</taxon>
        <taxon>Actinomycetota</taxon>
        <taxon>Actinomycetes</taxon>
        <taxon>Kitasatosporales</taxon>
        <taxon>Streptomycetaceae</taxon>
        <taxon>Streptomyces</taxon>
    </lineage>
</organism>
<name>A0AB39SU63_9ACTN</name>
<sequence>MPPARRGRVLARGLLVIAAGLLATAALGQVVTYVYDTLFAESRVRAEDDAGKKLDQEEAPFTTAVDADLSALDRDEWSIVLDRPLAPAEQRALQALPITPTGYGRDAWRILGPLGARVIGTTPHLSGDGTIRSGPTTAFRLNLFSDRASQLSVTDMRAVDVDCRPSAARFLLHHPAQGEAPYPGVFFDLRRQDPAPVITDEGEDQGERYFDRRKIDLGGGSTPGALLVAAAVGTESCDWKIAAAYRDAAGTRGELVIQDGTKPFRAEALPTAPEQFFLVQVGPVRLTPCHEPGFEADHLCRVFMGGD</sequence>